<comment type="caution">
    <text evidence="5">The sequence shown here is derived from an EMBL/GenBank/DDBJ whole genome shotgun (WGS) entry which is preliminary data.</text>
</comment>
<feature type="domain" description="Cell envelope-related transcriptional attenuator" evidence="4">
    <location>
        <begin position="195"/>
        <end position="348"/>
    </location>
</feature>
<evidence type="ECO:0000313" key="5">
    <source>
        <dbReference type="EMBL" id="MBB0228983.1"/>
    </source>
</evidence>
<dbReference type="PANTHER" id="PTHR33392">
    <property type="entry name" value="POLYISOPRENYL-TEICHOIC ACID--PEPTIDOGLYCAN TEICHOIC ACID TRANSFERASE TAGU"/>
    <property type="match status" value="1"/>
</dbReference>
<feature type="transmembrane region" description="Helical" evidence="3">
    <location>
        <begin position="123"/>
        <end position="142"/>
    </location>
</feature>
<comment type="similarity">
    <text evidence="1">Belongs to the LytR/CpsA/Psr (LCP) family.</text>
</comment>
<keyword evidence="3" id="KW-1133">Transmembrane helix</keyword>
<accession>A0A7W3XVN7</accession>
<evidence type="ECO:0000313" key="6">
    <source>
        <dbReference type="Proteomes" id="UP000530234"/>
    </source>
</evidence>
<keyword evidence="3" id="KW-0812">Transmembrane</keyword>
<dbReference type="PANTHER" id="PTHR33392:SF6">
    <property type="entry name" value="POLYISOPRENYL-TEICHOIC ACID--PEPTIDOGLYCAN TEICHOIC ACID TRANSFERASE TAGU"/>
    <property type="match status" value="1"/>
</dbReference>
<evidence type="ECO:0000256" key="3">
    <source>
        <dbReference type="SAM" id="Phobius"/>
    </source>
</evidence>
<organism evidence="5 6">
    <name type="scientific">Streptomyces calidiresistens</name>
    <dbReference type="NCBI Taxonomy" id="1485586"/>
    <lineage>
        <taxon>Bacteria</taxon>
        <taxon>Bacillati</taxon>
        <taxon>Actinomycetota</taxon>
        <taxon>Actinomycetes</taxon>
        <taxon>Kitasatosporales</taxon>
        <taxon>Streptomycetaceae</taxon>
        <taxon>Streptomyces</taxon>
    </lineage>
</organism>
<feature type="region of interest" description="Disordered" evidence="2">
    <location>
        <begin position="174"/>
        <end position="193"/>
    </location>
</feature>
<gene>
    <name evidence="5" type="ORF">FOE67_05500</name>
</gene>
<feature type="compositionally biased region" description="Basic and acidic residues" evidence="2">
    <location>
        <begin position="174"/>
        <end position="187"/>
    </location>
</feature>
<dbReference type="Gene3D" id="3.40.630.190">
    <property type="entry name" value="LCP protein"/>
    <property type="match status" value="1"/>
</dbReference>
<dbReference type="InterPro" id="IPR004474">
    <property type="entry name" value="LytR_CpsA_psr"/>
</dbReference>
<sequence>MNNWPDGWTDDGRGRAGRGGPPHPEQARVMPHVRGSVPRQSRGGYGDHDGYADDGYGRGGYGGDRYDDRYGRAGYRDDRYDDRGHGGRDGYGGYGGYDGYDGYDDDNDGYRGRSAVGQRIKRGLILVVLLVLVLGVGTYFWADSKMRREVDLAAVEQRPESGRGTTYLIVGTDSREGLSEEERREMRTGNSEGSRADTIMILHSGDHGSSLISLPRDSWVTIPEFTGSVSGNRIPEQQHKLNAAYAIEGPELLVRTVEHNTGLRIDHYAEIGFGGFAGVVDALGGVEMCFDAPIQDKNSGADFAEGCQTLNGPESLAFVRQRYQESMGDLGRTKNQQKFLGALGDQVASPTTLLNPFRLYPTMGASLDSLVVDESMGPFRLAQMFLALRGVQGSGGTQMNVPVANPGFSTDKGSAVLWDEERAAQLFEQVRRDQPITVTDD</sequence>
<reference evidence="6" key="1">
    <citation type="submission" date="2019-10" db="EMBL/GenBank/DDBJ databases">
        <title>Streptomyces sp. nov., a novel actinobacterium isolated from alkaline environment.</title>
        <authorList>
            <person name="Golinska P."/>
        </authorList>
    </citation>
    <scope>NUCLEOTIDE SEQUENCE [LARGE SCALE GENOMIC DNA]</scope>
    <source>
        <strain evidence="6">DSM 42108</strain>
    </source>
</reference>
<keyword evidence="6" id="KW-1185">Reference proteome</keyword>
<dbReference type="RefSeq" id="WP_182661030.1">
    <property type="nucleotide sequence ID" value="NZ_VKHS01000071.1"/>
</dbReference>
<dbReference type="Proteomes" id="UP000530234">
    <property type="component" value="Unassembled WGS sequence"/>
</dbReference>
<feature type="region of interest" description="Disordered" evidence="2">
    <location>
        <begin position="1"/>
        <end position="58"/>
    </location>
</feature>
<feature type="region of interest" description="Disordered" evidence="2">
    <location>
        <begin position="73"/>
        <end position="96"/>
    </location>
</feature>
<protein>
    <submittedName>
        <fullName evidence="5">LytR family transcriptional regulator</fullName>
    </submittedName>
</protein>
<evidence type="ECO:0000259" key="4">
    <source>
        <dbReference type="Pfam" id="PF03816"/>
    </source>
</evidence>
<proteinExistence type="inferred from homology"/>
<dbReference type="EMBL" id="VKHS01000071">
    <property type="protein sequence ID" value="MBB0228983.1"/>
    <property type="molecule type" value="Genomic_DNA"/>
</dbReference>
<dbReference type="AlphaFoldDB" id="A0A7W3XVN7"/>
<keyword evidence="3" id="KW-0472">Membrane</keyword>
<evidence type="ECO:0000256" key="2">
    <source>
        <dbReference type="SAM" id="MobiDB-lite"/>
    </source>
</evidence>
<feature type="compositionally biased region" description="Basic and acidic residues" evidence="2">
    <location>
        <begin position="73"/>
        <end position="88"/>
    </location>
</feature>
<name>A0A7W3XVN7_9ACTN</name>
<dbReference type="NCBIfam" id="TIGR00350">
    <property type="entry name" value="lytR_cpsA_psr"/>
    <property type="match status" value="1"/>
</dbReference>
<dbReference type="Pfam" id="PF03816">
    <property type="entry name" value="LytR_cpsA_psr"/>
    <property type="match status" value="1"/>
</dbReference>
<evidence type="ECO:0000256" key="1">
    <source>
        <dbReference type="ARBA" id="ARBA00006068"/>
    </source>
</evidence>
<dbReference type="InterPro" id="IPR050922">
    <property type="entry name" value="LytR/CpsA/Psr_CW_biosynth"/>
</dbReference>